<feature type="compositionally biased region" description="Basic and acidic residues" evidence="6">
    <location>
        <begin position="404"/>
        <end position="417"/>
    </location>
</feature>
<feature type="binding site" evidence="4">
    <location>
        <position position="478"/>
    </location>
    <ligand>
        <name>Ca(2+)</name>
        <dbReference type="ChEBI" id="CHEBI:29108"/>
        <label>1</label>
    </ligand>
</feature>
<feature type="coiled-coil region" evidence="5">
    <location>
        <begin position="1218"/>
        <end position="1259"/>
    </location>
</feature>
<dbReference type="EMBL" id="BLQM01000260">
    <property type="protein sequence ID" value="GMH79047.1"/>
    <property type="molecule type" value="Genomic_DNA"/>
</dbReference>
<dbReference type="PANTHER" id="PTHR11653:SF10">
    <property type="entry name" value="EF-HAND DOMAIN-CONTAINING PROTEIN"/>
    <property type="match status" value="1"/>
</dbReference>
<feature type="domain" description="EF-hand" evidence="7">
    <location>
        <begin position="435"/>
        <end position="463"/>
    </location>
</feature>
<dbReference type="PANTHER" id="PTHR11653">
    <property type="entry name" value="PARVALBUMIN ALPHA"/>
    <property type="match status" value="1"/>
</dbReference>
<dbReference type="Gene3D" id="3.30.70.330">
    <property type="match status" value="2"/>
</dbReference>
<keyword evidence="2 4" id="KW-0479">Metal-binding</keyword>
<dbReference type="SUPFAM" id="SSF47473">
    <property type="entry name" value="EF-hand"/>
    <property type="match status" value="1"/>
</dbReference>
<feature type="binding site" evidence="4">
    <location>
        <position position="443"/>
    </location>
    <ligand>
        <name>Ca(2+)</name>
        <dbReference type="ChEBI" id="CHEBI:29108"/>
        <label>1</label>
    </ligand>
</feature>
<feature type="binding site" evidence="4">
    <location>
        <position position="452"/>
    </location>
    <ligand>
        <name>Ca(2+)</name>
        <dbReference type="ChEBI" id="CHEBI:29108"/>
        <label>1</label>
    </ligand>
</feature>
<evidence type="ECO:0000259" key="7">
    <source>
        <dbReference type="PROSITE" id="PS50222"/>
    </source>
</evidence>
<dbReference type="InterPro" id="IPR000198">
    <property type="entry name" value="RhoGAP_dom"/>
</dbReference>
<feature type="compositionally biased region" description="Low complexity" evidence="6">
    <location>
        <begin position="1408"/>
        <end position="1422"/>
    </location>
</feature>
<feature type="domain" description="EF-hand" evidence="7">
    <location>
        <begin position="71"/>
        <end position="97"/>
    </location>
</feature>
<dbReference type="Gene3D" id="1.10.238.10">
    <property type="entry name" value="EF-hand"/>
    <property type="match status" value="2"/>
</dbReference>
<evidence type="ECO:0000256" key="3">
    <source>
        <dbReference type="ARBA" id="ARBA00022837"/>
    </source>
</evidence>
<dbReference type="CDD" id="cd00590">
    <property type="entry name" value="RRM_SF"/>
    <property type="match status" value="1"/>
</dbReference>
<feature type="binding site" evidence="4">
    <location>
        <position position="445"/>
    </location>
    <ligand>
        <name>Ca(2+)</name>
        <dbReference type="ChEBI" id="CHEBI:29108"/>
        <label>1</label>
    </ligand>
</feature>
<organism evidence="8 9">
    <name type="scientific">Triparma laevis f. inornata</name>
    <dbReference type="NCBI Taxonomy" id="1714386"/>
    <lineage>
        <taxon>Eukaryota</taxon>
        <taxon>Sar</taxon>
        <taxon>Stramenopiles</taxon>
        <taxon>Ochrophyta</taxon>
        <taxon>Bolidophyceae</taxon>
        <taxon>Parmales</taxon>
        <taxon>Triparmaceae</taxon>
        <taxon>Triparma</taxon>
    </lineage>
</organism>
<dbReference type="InterPro" id="IPR008936">
    <property type="entry name" value="Rho_GTPase_activation_prot"/>
</dbReference>
<dbReference type="Pfam" id="PF00620">
    <property type="entry name" value="RhoGAP"/>
    <property type="match status" value="1"/>
</dbReference>
<dbReference type="Pfam" id="PF13499">
    <property type="entry name" value="EF-hand_7"/>
    <property type="match status" value="2"/>
</dbReference>
<comment type="similarity">
    <text evidence="1">Belongs to the parvalbumin family.</text>
</comment>
<reference evidence="9" key="1">
    <citation type="journal article" date="2023" name="Commun. Biol.">
        <title>Genome analysis of Parmales, the sister group of diatoms, reveals the evolutionary specialization of diatoms from phago-mixotrophs to photoautotrophs.</title>
        <authorList>
            <person name="Ban H."/>
            <person name="Sato S."/>
            <person name="Yoshikawa S."/>
            <person name="Yamada K."/>
            <person name="Nakamura Y."/>
            <person name="Ichinomiya M."/>
            <person name="Sato N."/>
            <person name="Blanc-Mathieu R."/>
            <person name="Endo H."/>
            <person name="Kuwata A."/>
            <person name="Ogata H."/>
        </authorList>
    </citation>
    <scope>NUCLEOTIDE SEQUENCE [LARGE SCALE GENOMIC DNA]</scope>
</reference>
<dbReference type="GO" id="GO:0007165">
    <property type="term" value="P:signal transduction"/>
    <property type="evidence" value="ECO:0007669"/>
    <property type="project" value="InterPro"/>
</dbReference>
<feature type="binding site" evidence="4">
    <location>
        <position position="480"/>
    </location>
    <ligand>
        <name>Ca(2+)</name>
        <dbReference type="ChEBI" id="CHEBI:29108"/>
        <label>1</label>
    </ligand>
</feature>
<dbReference type="InterPro" id="IPR008080">
    <property type="entry name" value="Parvalbumin"/>
</dbReference>
<dbReference type="InterPro" id="IPR002048">
    <property type="entry name" value="EF_hand_dom"/>
</dbReference>
<protein>
    <recommendedName>
        <fullName evidence="7">EF-hand domain-containing protein</fullName>
    </recommendedName>
</protein>
<comment type="caution">
    <text evidence="8">The sequence shown here is derived from an EMBL/GenBank/DDBJ whole genome shotgun (WGS) entry which is preliminary data.</text>
</comment>
<feature type="binding site" evidence="4">
    <location>
        <position position="441"/>
    </location>
    <ligand>
        <name>Ca(2+)</name>
        <dbReference type="ChEBI" id="CHEBI:29108"/>
        <label>1</label>
    </ligand>
</feature>
<evidence type="ECO:0000256" key="2">
    <source>
        <dbReference type="ARBA" id="ARBA00022723"/>
    </source>
</evidence>
<feature type="coiled-coil region" evidence="5">
    <location>
        <begin position="1165"/>
        <end position="1192"/>
    </location>
</feature>
<feature type="binding site" evidence="4">
    <location>
        <position position="447"/>
    </location>
    <ligand>
        <name>Ca(2+)</name>
        <dbReference type="ChEBI" id="CHEBI:29108"/>
        <label>1</label>
    </ligand>
</feature>
<dbReference type="PROSITE" id="PS00018">
    <property type="entry name" value="EF_HAND_1"/>
    <property type="match status" value="3"/>
</dbReference>
<feature type="region of interest" description="Disordered" evidence="6">
    <location>
        <begin position="404"/>
        <end position="425"/>
    </location>
</feature>
<dbReference type="InterPro" id="IPR012677">
    <property type="entry name" value="Nucleotide-bd_a/b_plait_sf"/>
</dbReference>
<dbReference type="GO" id="GO:0005509">
    <property type="term" value="F:calcium ion binding"/>
    <property type="evidence" value="ECO:0007669"/>
    <property type="project" value="InterPro"/>
</dbReference>
<keyword evidence="3 4" id="KW-0106">Calcium</keyword>
<dbReference type="Gene3D" id="1.10.555.10">
    <property type="entry name" value="Rho GTPase activation protein"/>
    <property type="match status" value="1"/>
</dbReference>
<feature type="region of interest" description="Disordered" evidence="6">
    <location>
        <begin position="1380"/>
        <end position="1422"/>
    </location>
</feature>
<gene>
    <name evidence="8" type="ORF">TL16_g08015</name>
</gene>
<keyword evidence="5" id="KW-0175">Coiled coil</keyword>
<dbReference type="CDD" id="cd00159">
    <property type="entry name" value="RhoGAP"/>
    <property type="match status" value="1"/>
</dbReference>
<dbReference type="SUPFAM" id="SSF48350">
    <property type="entry name" value="GTPase activation domain, GAP"/>
    <property type="match status" value="2"/>
</dbReference>
<evidence type="ECO:0000313" key="9">
    <source>
        <dbReference type="Proteomes" id="UP001162640"/>
    </source>
</evidence>
<evidence type="ECO:0000256" key="6">
    <source>
        <dbReference type="SAM" id="MobiDB-lite"/>
    </source>
</evidence>
<dbReference type="SMART" id="SM00324">
    <property type="entry name" value="RhoGAP"/>
    <property type="match status" value="1"/>
</dbReference>
<dbReference type="InterPro" id="IPR011992">
    <property type="entry name" value="EF-hand-dom_pair"/>
</dbReference>
<dbReference type="PROSITE" id="PS50222">
    <property type="entry name" value="EF_HAND_2"/>
    <property type="match status" value="4"/>
</dbReference>
<feature type="binding site" evidence="4">
    <location>
        <position position="489"/>
    </location>
    <ligand>
        <name>Ca(2+)</name>
        <dbReference type="ChEBI" id="CHEBI:29108"/>
        <label>1</label>
    </ligand>
</feature>
<feature type="domain" description="EF-hand" evidence="7">
    <location>
        <begin position="465"/>
        <end position="500"/>
    </location>
</feature>
<evidence type="ECO:0000256" key="4">
    <source>
        <dbReference type="PIRSR" id="PIRSR608080-1"/>
    </source>
</evidence>
<name>A0A9W7AVF8_9STRA</name>
<accession>A0A9W7AVF8</accession>
<proteinExistence type="inferred from homology"/>
<evidence type="ECO:0000256" key="1">
    <source>
        <dbReference type="ARBA" id="ARBA00009753"/>
    </source>
</evidence>
<dbReference type="CDD" id="cd00051">
    <property type="entry name" value="EFh"/>
    <property type="match status" value="2"/>
</dbReference>
<dbReference type="InterPro" id="IPR018247">
    <property type="entry name" value="EF_Hand_1_Ca_BS"/>
</dbReference>
<evidence type="ECO:0000313" key="8">
    <source>
        <dbReference type="EMBL" id="GMH79047.1"/>
    </source>
</evidence>
<evidence type="ECO:0000256" key="5">
    <source>
        <dbReference type="SAM" id="Coils"/>
    </source>
</evidence>
<sequence length="1497" mass="165374">MSSPQPSPLPTPTALTPSRQALLDNTKWPATRVFGLFDQDQNGTLDMSELAEALTATVGKRFDDVMAKPYMEKYDVDNSGTLDLGEFEKLVKDVRQDMGKRASTTSRLGAALLESDSKKKKRQKQEEKAIVAVREQALARALEFDFNVHDTLLSPPTKAQKDSFVSVLEYIEGNHEDTANLFTKQPFPPPSPDILSRLNYGHTFSLNDLKPIDINIVCSSLFSFLVSHVSPLIHYSVCKMVLQLPRTVNDYSTWIHYASWESEQKAFFFRTLEHWKWVCEKEETIYFRNTMKTFYEENGMEEKVKDIEMNLVKFKDREVQMFEKLSKKYEKPNPCEKTTMPAGLLAKSVGHAMLRRNEEGESGKVNDRVMIDVMSFVLDADVLSRLKFKFTSNEEDLARVRVAEERKEKEKKEKEATKGAGGRAVDSKGEWTASRVFELSDADRSGFLDQDELEFALTSVLGKVVTRGEVDKLMKKFDTDNSGGLDKAEFEKFAQALKKSKSGIKSLFSIKSASSKKAEAAIVESQRQSLLVREQQLGAGGAKTSAPAGRLKSDMPEMSKLTEDNLLILMKTIENNVGEEGVYRLSGDGGLVKTLVGKVTTKPLTSQDVMDWEAGSVHVACSAIKRVLRAHAPLIPYNKYSAVVASKSTEAAEKAVGSASQFFDAFTLHLATVAANESKNKMSRLNLGTTVGVNCIRESEDDPTDMMKAGKAAKEVAAAFALILEGVNIVEDVPVLQAVPKTKREEKVEDVAPTAIQSVNDGWDEEEEGVEEVEVVKSVREEEKVVDQVEEIVEPTVDVTVDHLEQDMNLADITSMSGVEKSVVEETKQVEEEKVVEEVVVEEKVVEEKVEKTELKVDTKITSSSSTVREHGGASAEVASIRVSWKKGSSDEPLNPEEEVGEVFSQFGEVTRIGIKETDSSKKQNHALVVFSDSGAPAKAITGYKGPWKLKQMGGDKAGNNPAPKSTKSQVVVEGMFERSVKVSWNLSKVNVGDIPSSKALERIFGAWGDLDKVMMTEKEPYAVVLYNSSVGAQSAAKSYSNELGHGFKVKLLSSSSSSSQSVGGSTQNIKSLVVSPKPKEAKKDESVWVDAGASGYASPAKSVTSLGGSQTLAPLKTPPSSSYDHTLMEANKLLGGGEGGRSPVVDKYDLVEQRSKEQRSSVLLEKLMARVEYTEKALARATETVADLNAQVYTMQTRDHIEEMAKKDEKQSWAMESMDLKIRVKELENSERQARADVQEAKKECQVLQAELQSVERTAKTIEIVQQKAYESAKRDVGALLTMQENRLEAQGVEIATLTQANKNFMMENDNLVGQHNKACEELVAWRTRAEAAELELKSLGKYASSKEEQRSLEIARLLNSKVVGVNVNDVPLPMARSPERDLGVMGSPSMKGWRQPGEESKFEYNSRSSPMRSSPLRMSPVGVNNSSFGELESSRRAVAETRIVSSQEILQQAWATQRQLAERLDKEIALAGNVLNSNSLKIEGLTGYSGARTWR</sequence>
<dbReference type="Proteomes" id="UP001162640">
    <property type="component" value="Unassembled WGS sequence"/>
</dbReference>
<dbReference type="GO" id="GO:0005737">
    <property type="term" value="C:cytoplasm"/>
    <property type="evidence" value="ECO:0007669"/>
    <property type="project" value="TreeGrafter"/>
</dbReference>
<dbReference type="SMART" id="SM00054">
    <property type="entry name" value="EFh"/>
    <property type="match status" value="4"/>
</dbReference>
<feature type="domain" description="EF-hand" evidence="7">
    <location>
        <begin position="32"/>
        <end position="60"/>
    </location>
</feature>